<dbReference type="Pfam" id="PF13695">
    <property type="entry name" value="Zn_ribbon_3CxxC"/>
    <property type="match status" value="1"/>
</dbReference>
<sequence length="145" mass="16557">MIPKGNVGIGEIKVLTFGQQCQNCERSSRSSSRGRGGARSIPQRNPFYAAKFALDSIDDILRRLLSKVKVKFYGAEQEDYHSHKKGFEAKAPHNSALCQACMLQRCSHTEGVNSRRRHGTGYHNVVHSRRNLNSRYIKWYLVFDE</sequence>
<evidence type="ECO:0000256" key="3">
    <source>
        <dbReference type="ARBA" id="ARBA00022723"/>
    </source>
</evidence>
<dbReference type="InterPro" id="IPR027377">
    <property type="entry name" value="ZAR1/RTP1-5-like_Znf-3CxxC"/>
</dbReference>
<evidence type="ECO:0000256" key="5">
    <source>
        <dbReference type="ARBA" id="ARBA00022833"/>
    </source>
</evidence>
<keyword evidence="4" id="KW-0863">Zinc-finger</keyword>
<evidence type="ECO:0000313" key="9">
    <source>
        <dbReference type="EnsemblMetazoa" id="CLYHEMP004292.1"/>
    </source>
</evidence>
<evidence type="ECO:0000256" key="7">
    <source>
        <dbReference type="ARBA" id="ARBA00023136"/>
    </source>
</evidence>
<dbReference type="GO" id="GO:0031849">
    <property type="term" value="F:olfactory receptor binding"/>
    <property type="evidence" value="ECO:0007669"/>
    <property type="project" value="TreeGrafter"/>
</dbReference>
<dbReference type="PANTHER" id="PTHR14402">
    <property type="entry name" value="RECEPTOR TRANSPORTING PROTEIN"/>
    <property type="match status" value="1"/>
</dbReference>
<protein>
    <recommendedName>
        <fullName evidence="8">3CxxC-type domain-containing protein</fullName>
    </recommendedName>
</protein>
<dbReference type="GO" id="GO:0016020">
    <property type="term" value="C:membrane"/>
    <property type="evidence" value="ECO:0007669"/>
    <property type="project" value="UniProtKB-SubCell"/>
</dbReference>
<dbReference type="InterPro" id="IPR026096">
    <property type="entry name" value="R-trans_p"/>
</dbReference>
<dbReference type="PANTHER" id="PTHR14402:SF10">
    <property type="entry name" value="3CXXC-TYPE DOMAIN-CONTAINING PROTEIN"/>
    <property type="match status" value="1"/>
</dbReference>
<dbReference type="Proteomes" id="UP000594262">
    <property type="component" value="Unplaced"/>
</dbReference>
<keyword evidence="10" id="KW-1185">Reference proteome</keyword>
<evidence type="ECO:0000256" key="1">
    <source>
        <dbReference type="ARBA" id="ARBA00004167"/>
    </source>
</evidence>
<keyword evidence="6" id="KW-1133">Transmembrane helix</keyword>
<feature type="domain" description="3CxxC-type" evidence="8">
    <location>
        <begin position="10"/>
        <end position="102"/>
    </location>
</feature>
<evidence type="ECO:0000313" key="10">
    <source>
        <dbReference type="Proteomes" id="UP000594262"/>
    </source>
</evidence>
<dbReference type="GO" id="GO:0006612">
    <property type="term" value="P:protein targeting to membrane"/>
    <property type="evidence" value="ECO:0007669"/>
    <property type="project" value="TreeGrafter"/>
</dbReference>
<dbReference type="GO" id="GO:0051205">
    <property type="term" value="P:protein insertion into membrane"/>
    <property type="evidence" value="ECO:0007669"/>
    <property type="project" value="TreeGrafter"/>
</dbReference>
<evidence type="ECO:0000256" key="4">
    <source>
        <dbReference type="ARBA" id="ARBA00022771"/>
    </source>
</evidence>
<organism evidence="9 10">
    <name type="scientific">Clytia hemisphaerica</name>
    <dbReference type="NCBI Taxonomy" id="252671"/>
    <lineage>
        <taxon>Eukaryota</taxon>
        <taxon>Metazoa</taxon>
        <taxon>Cnidaria</taxon>
        <taxon>Hydrozoa</taxon>
        <taxon>Hydroidolina</taxon>
        <taxon>Leptothecata</taxon>
        <taxon>Obeliida</taxon>
        <taxon>Clytiidae</taxon>
        <taxon>Clytia</taxon>
    </lineage>
</organism>
<evidence type="ECO:0000259" key="8">
    <source>
        <dbReference type="Pfam" id="PF13695"/>
    </source>
</evidence>
<comment type="subcellular location">
    <subcellularLocation>
        <location evidence="1">Membrane</location>
        <topology evidence="1">Single-pass membrane protein</topology>
    </subcellularLocation>
</comment>
<keyword evidence="3" id="KW-0479">Metal-binding</keyword>
<keyword evidence="7" id="KW-0472">Membrane</keyword>
<dbReference type="GO" id="GO:0008270">
    <property type="term" value="F:zinc ion binding"/>
    <property type="evidence" value="ECO:0007669"/>
    <property type="project" value="UniProtKB-KW"/>
</dbReference>
<evidence type="ECO:0000256" key="6">
    <source>
        <dbReference type="ARBA" id="ARBA00022989"/>
    </source>
</evidence>
<keyword evidence="5" id="KW-0862">Zinc</keyword>
<reference evidence="9" key="1">
    <citation type="submission" date="2021-01" db="UniProtKB">
        <authorList>
            <consortium name="EnsemblMetazoa"/>
        </authorList>
    </citation>
    <scope>IDENTIFICATION</scope>
</reference>
<dbReference type="AlphaFoldDB" id="A0A7M5UQY1"/>
<keyword evidence="2" id="KW-0812">Transmembrane</keyword>
<name>A0A7M5UQY1_9CNID</name>
<proteinExistence type="predicted"/>
<evidence type="ECO:0000256" key="2">
    <source>
        <dbReference type="ARBA" id="ARBA00022692"/>
    </source>
</evidence>
<dbReference type="EnsemblMetazoa" id="CLYHEMT004292.1">
    <property type="protein sequence ID" value="CLYHEMP004292.1"/>
    <property type="gene ID" value="CLYHEMG004292"/>
</dbReference>
<accession>A0A7M5UQY1</accession>